<accession>J9DMH9</accession>
<proteinExistence type="predicted"/>
<dbReference type="HOGENOM" id="CLU_362092_0_0_1"/>
<dbReference type="InParanoid" id="J9DMH9"/>
<name>J9DMH9_EDHAE</name>
<comment type="caution">
    <text evidence="1">The sequence shown here is derived from an EMBL/GenBank/DDBJ whole genome shotgun (WGS) entry which is preliminary data.</text>
</comment>
<evidence type="ECO:0000313" key="1">
    <source>
        <dbReference type="EMBL" id="EJW03805.1"/>
    </source>
</evidence>
<keyword evidence="2" id="KW-1185">Reference proteome</keyword>
<gene>
    <name evidence="1" type="ORF">EDEG_01897</name>
</gene>
<evidence type="ECO:0000313" key="2">
    <source>
        <dbReference type="Proteomes" id="UP000003163"/>
    </source>
</evidence>
<organism evidence="1 2">
    <name type="scientific">Edhazardia aedis (strain USNM 41457)</name>
    <name type="common">Microsporidian parasite</name>
    <dbReference type="NCBI Taxonomy" id="1003232"/>
    <lineage>
        <taxon>Eukaryota</taxon>
        <taxon>Fungi</taxon>
        <taxon>Fungi incertae sedis</taxon>
        <taxon>Microsporidia</taxon>
        <taxon>Edhazardia</taxon>
    </lineage>
</organism>
<dbReference type="AlphaFoldDB" id="J9DMH9"/>
<dbReference type="VEuPathDB" id="MicrosporidiaDB:EDEG_01897"/>
<reference evidence="2" key="2">
    <citation type="submission" date="2015-07" db="EMBL/GenBank/DDBJ databases">
        <title>Contrasting host-pathogen interactions and genome evolution in two generalist and specialist microsporidian pathogens of mosquitoes.</title>
        <authorList>
            <consortium name="The Broad Institute Genomics Platform"/>
            <consortium name="The Broad Institute Genome Sequencing Center for Infectious Disease"/>
            <person name="Cuomo C.A."/>
            <person name="Sanscrainte N.D."/>
            <person name="Goldberg J.M."/>
            <person name="Heiman D."/>
            <person name="Young S."/>
            <person name="Zeng Q."/>
            <person name="Becnel J.J."/>
            <person name="Birren B.W."/>
        </authorList>
    </citation>
    <scope>NUCLEOTIDE SEQUENCE [LARGE SCALE GENOMIC DNA]</scope>
    <source>
        <strain evidence="2">USNM 41457</strain>
    </source>
</reference>
<dbReference type="Proteomes" id="UP000003163">
    <property type="component" value="Unassembled WGS sequence"/>
</dbReference>
<protein>
    <submittedName>
        <fullName evidence="1">Uncharacterized protein</fullName>
    </submittedName>
</protein>
<dbReference type="EMBL" id="AFBI03000030">
    <property type="protein sequence ID" value="EJW03805.1"/>
    <property type="molecule type" value="Genomic_DNA"/>
</dbReference>
<reference evidence="1 2" key="1">
    <citation type="submission" date="2011-08" db="EMBL/GenBank/DDBJ databases">
        <authorList>
            <person name="Liu Z.J."/>
            <person name="Shi F.L."/>
            <person name="Lu J.Q."/>
            <person name="Li M."/>
            <person name="Wang Z.L."/>
        </authorList>
    </citation>
    <scope>NUCLEOTIDE SEQUENCE [LARGE SCALE GENOMIC DNA]</scope>
    <source>
        <strain evidence="1 2">USNM 41457</strain>
    </source>
</reference>
<sequence length="772" mass="91161">MTIENFSMSCKKMQDDIELCTTWKEILSAKKNKDGIYISGQIIVLRLIEISHEKILRENRDSWGLQLSSEEDILEAKRITNYSHTDAVKHFVALHLLRGIYALEKFEDWLATIDTILIRNVVRQPQVIVKYIEKNFDYNICIHVDLKQNSQTYLEYLNYVYFSNHTDFMKANFEKYCDLSLKFDPRGERTTPLEVAAGTKPLKFKRKFHQLSWKELIKFGPESLKNVQGEYLPYLEEEHETINFQIPVLSEATHSNIDKTNNKRTENKTESCVSLQESDEKTNSIIYDDDAYYNNDNSDSEEIIKYADLYRIPLKNISFNKTNTTPKKDKSSDNLAVLLSNDSIEMNKTNFLGPIKKNRTKEEIIKSLMSSPEQVAVTNYFIDELKNQDSTFVNNSNQDFIKFNKILEEEGFFCEIFAGLTPISPIKNNTRFDETFNDLKILHEMQDNIFRRFRNLICIEEVLPIEEMSDYLKEHCIVDFYETENKCTILEQYEKIMLKNDAETSNSYFTMNKEDYDLKIFSESNEYYDSRQKLRDLRTQIKKFPIAYSICFSPLFYPKYSLQYENLRKVYAFKCPEISSIPRKLLYKKDISDKIYKLIKKMHKFPLVSSTVGQVEHFEKLINGRIDGLIILLEYFLVCVDAFLSILKSDVEIHKNKDMFQKVLIHIVFFLTENIDILDFAEKKRHCVPFFIAIREVAIYRFAGYAYCINDENTKLSDKIILAKLGFCYHEMMKRIKTEHSKYEVKCMKTIKYVDKHLHDIYANVFSDFEYP</sequence>